<accession>A0ABQ5I325</accession>
<feature type="region of interest" description="Disordered" evidence="1">
    <location>
        <begin position="1"/>
        <end position="80"/>
    </location>
</feature>
<proteinExistence type="predicted"/>
<feature type="region of interest" description="Disordered" evidence="1">
    <location>
        <begin position="154"/>
        <end position="241"/>
    </location>
</feature>
<feature type="compositionally biased region" description="Basic and acidic residues" evidence="1">
    <location>
        <begin position="215"/>
        <end position="241"/>
    </location>
</feature>
<dbReference type="Proteomes" id="UP001151760">
    <property type="component" value="Unassembled WGS sequence"/>
</dbReference>
<comment type="caution">
    <text evidence="2">The sequence shown here is derived from an EMBL/GenBank/DDBJ whole genome shotgun (WGS) entry which is preliminary data.</text>
</comment>
<dbReference type="EMBL" id="BQNB010020264">
    <property type="protein sequence ID" value="GJT94106.1"/>
    <property type="molecule type" value="Genomic_DNA"/>
</dbReference>
<feature type="compositionally biased region" description="Polar residues" evidence="1">
    <location>
        <begin position="195"/>
        <end position="213"/>
    </location>
</feature>
<keyword evidence="3" id="KW-1185">Reference proteome</keyword>
<evidence type="ECO:0008006" key="4">
    <source>
        <dbReference type="Google" id="ProtNLM"/>
    </source>
</evidence>
<name>A0ABQ5I325_9ASTR</name>
<feature type="compositionally biased region" description="Polar residues" evidence="1">
    <location>
        <begin position="18"/>
        <end position="51"/>
    </location>
</feature>
<reference evidence="2" key="2">
    <citation type="submission" date="2022-01" db="EMBL/GenBank/DDBJ databases">
        <authorList>
            <person name="Yamashiro T."/>
            <person name="Shiraishi A."/>
            <person name="Satake H."/>
            <person name="Nakayama K."/>
        </authorList>
    </citation>
    <scope>NUCLEOTIDE SEQUENCE</scope>
</reference>
<protein>
    <recommendedName>
        <fullName evidence="4">FRIGIDA-like protein</fullName>
    </recommendedName>
</protein>
<feature type="compositionally biased region" description="Pro residues" evidence="1">
    <location>
        <begin position="168"/>
        <end position="181"/>
    </location>
</feature>
<evidence type="ECO:0000256" key="1">
    <source>
        <dbReference type="SAM" id="MobiDB-lite"/>
    </source>
</evidence>
<feature type="compositionally biased region" description="Low complexity" evidence="1">
    <location>
        <begin position="56"/>
        <end position="72"/>
    </location>
</feature>
<organism evidence="2 3">
    <name type="scientific">Tanacetum coccineum</name>
    <dbReference type="NCBI Taxonomy" id="301880"/>
    <lineage>
        <taxon>Eukaryota</taxon>
        <taxon>Viridiplantae</taxon>
        <taxon>Streptophyta</taxon>
        <taxon>Embryophyta</taxon>
        <taxon>Tracheophyta</taxon>
        <taxon>Spermatophyta</taxon>
        <taxon>Magnoliopsida</taxon>
        <taxon>eudicotyledons</taxon>
        <taxon>Gunneridae</taxon>
        <taxon>Pentapetalae</taxon>
        <taxon>asterids</taxon>
        <taxon>campanulids</taxon>
        <taxon>Asterales</taxon>
        <taxon>Asteraceae</taxon>
        <taxon>Asteroideae</taxon>
        <taxon>Anthemideae</taxon>
        <taxon>Anthemidinae</taxon>
        <taxon>Tanacetum</taxon>
    </lineage>
</organism>
<sequence>MEKPQEEEPEKPNAESEVQSMVTVPIHQDTSSVPPITTPVINLTTPQSDSPTVHAPLPTSTATTTTITTTTTLPPPPPLPKQSTADLILLQCIGELEQHMVNLIQDKLALEERMFEDKSYEAHEDHKNLFVALQKSLERDYLNQLLADLDEARKKKRKKHDLLRTPSGSPPPQPPPPPPPASASGAPDYIRYESTGGSTARESSLTDSLMNDDSSPDKQVHLFNHEDTGNDHLPKADMRKD</sequence>
<evidence type="ECO:0000313" key="2">
    <source>
        <dbReference type="EMBL" id="GJT94106.1"/>
    </source>
</evidence>
<evidence type="ECO:0000313" key="3">
    <source>
        <dbReference type="Proteomes" id="UP001151760"/>
    </source>
</evidence>
<reference evidence="2" key="1">
    <citation type="journal article" date="2022" name="Int. J. Mol. Sci.">
        <title>Draft Genome of Tanacetum Coccineum: Genomic Comparison of Closely Related Tanacetum-Family Plants.</title>
        <authorList>
            <person name="Yamashiro T."/>
            <person name="Shiraishi A."/>
            <person name="Nakayama K."/>
            <person name="Satake H."/>
        </authorList>
    </citation>
    <scope>NUCLEOTIDE SEQUENCE</scope>
</reference>
<gene>
    <name evidence="2" type="ORF">Tco_1082951</name>
</gene>
<feature type="compositionally biased region" description="Basic and acidic residues" evidence="1">
    <location>
        <begin position="1"/>
        <end position="14"/>
    </location>
</feature>